<comment type="caution">
    <text evidence="1">The sequence shown here is derived from an EMBL/GenBank/DDBJ whole genome shotgun (WGS) entry which is preliminary data.</text>
</comment>
<reference evidence="1 2" key="1">
    <citation type="submission" date="2008-09" db="EMBL/GenBank/DDBJ databases">
        <authorList>
            <person name="Fulton L."/>
            <person name="Clifton S."/>
            <person name="Fulton B."/>
            <person name="Xu J."/>
            <person name="Minx P."/>
            <person name="Pepin K.H."/>
            <person name="Johnson M."/>
            <person name="Thiruvilangam P."/>
            <person name="Bhonagiri V."/>
            <person name="Nash W.E."/>
            <person name="Mardis E.R."/>
            <person name="Wilson R.K."/>
        </authorList>
    </citation>
    <scope>NUCLEOTIDE SEQUENCE [LARGE SCALE GENOMIC DNA]</scope>
    <source>
        <strain evidence="1 2">DSM 13275</strain>
    </source>
</reference>
<dbReference type="EMBL" id="ABWP01000070">
    <property type="protein sequence ID" value="EEA84555.1"/>
    <property type="molecule type" value="Genomic_DNA"/>
</dbReference>
<proteinExistence type="predicted"/>
<evidence type="ECO:0000313" key="1">
    <source>
        <dbReference type="EMBL" id="EEA84555.1"/>
    </source>
</evidence>
<sequence length="184" mass="21798">MSFDNEKWYYMEDEKDGSTYRYVLGEKGENPLVVFGINPSTATPEKLDQTMIVVKRLVDSENNDYDGYIMLNLYPQRTTDPSGLHVEKSDYAYEKNLEVISGYIKELTRDKKCVDIWAAWGGNIDRRDYLIKSLVDIENMIRPYSVRWLEKGKYKNPHHPLYLKKTLEFEEFDVEGYINKKLRR</sequence>
<dbReference type="HOGENOM" id="CLU_097481_1_1_9"/>
<dbReference type="AlphaFoldDB" id="B6G0Y0"/>
<reference evidence="1 2" key="2">
    <citation type="submission" date="2008-10" db="EMBL/GenBank/DDBJ databases">
        <title>Draft genome sequence of Clostridium hiranonis (DSM 13275).</title>
        <authorList>
            <person name="Sudarsanam P."/>
            <person name="Ley R."/>
            <person name="Guruge J."/>
            <person name="Turnbaugh P.J."/>
            <person name="Mahowald M."/>
            <person name="Liep D."/>
            <person name="Gordon J."/>
        </authorList>
    </citation>
    <scope>NUCLEOTIDE SEQUENCE [LARGE SCALE GENOMIC DNA]</scope>
    <source>
        <strain evidence="1 2">DSM 13275</strain>
    </source>
</reference>
<gene>
    <name evidence="1" type="ORF">CLOHIR_01786</name>
</gene>
<keyword evidence="2" id="KW-1185">Reference proteome</keyword>
<dbReference type="STRING" id="500633.CLOHIR_01786"/>
<evidence type="ECO:0008006" key="3">
    <source>
        <dbReference type="Google" id="ProtNLM"/>
    </source>
</evidence>
<organism evidence="1 2">
    <name type="scientific">Peptacetobacter hiranonis (strain DSM 13275 / JCM 10541 / KCTC 15199 / TO-931)</name>
    <name type="common">Clostridium hiranonis</name>
    <dbReference type="NCBI Taxonomy" id="500633"/>
    <lineage>
        <taxon>Bacteria</taxon>
        <taxon>Bacillati</taxon>
        <taxon>Bacillota</taxon>
        <taxon>Clostridia</taxon>
        <taxon>Peptostreptococcales</taxon>
        <taxon>Peptostreptococcaceae</taxon>
        <taxon>Peptacetobacter</taxon>
    </lineage>
</organism>
<dbReference type="RefSeq" id="WP_006440648.1">
    <property type="nucleotide sequence ID" value="NZ_DS995358.1"/>
</dbReference>
<protein>
    <recommendedName>
        <fullName evidence="3">DUF1643 domain-containing protein</fullName>
    </recommendedName>
</protein>
<name>B6G0Y0_PEPHT</name>
<dbReference type="Proteomes" id="UP000003178">
    <property type="component" value="Unassembled WGS sequence"/>
</dbReference>
<accession>B6G0Y0</accession>
<dbReference type="eggNOG" id="COG4333">
    <property type="taxonomic scope" value="Bacteria"/>
</dbReference>
<dbReference type="Pfam" id="PF07799">
    <property type="entry name" value="DUF1643"/>
    <property type="match status" value="1"/>
</dbReference>
<dbReference type="OrthoDB" id="9802385at2"/>
<evidence type="ECO:0000313" key="2">
    <source>
        <dbReference type="Proteomes" id="UP000003178"/>
    </source>
</evidence>
<dbReference type="InterPro" id="IPR012441">
    <property type="entry name" value="DUF1643"/>
</dbReference>